<keyword evidence="9" id="KW-0408">Iron</keyword>
<evidence type="ECO:0000313" key="14">
    <source>
        <dbReference type="Proteomes" id="UP000199409"/>
    </source>
</evidence>
<dbReference type="SUPFAM" id="SSF52141">
    <property type="entry name" value="Uracil-DNA glycosylase-like"/>
    <property type="match status" value="1"/>
</dbReference>
<dbReference type="PANTHER" id="PTHR33693:SF1">
    <property type="entry name" value="TYPE-4 URACIL-DNA GLYCOSYLASE"/>
    <property type="match status" value="1"/>
</dbReference>
<proteinExistence type="inferred from homology"/>
<evidence type="ECO:0000256" key="4">
    <source>
        <dbReference type="ARBA" id="ARBA00019403"/>
    </source>
</evidence>
<dbReference type="OrthoDB" id="5290748at2"/>
<keyword evidence="10" id="KW-0411">Iron-sulfur</keyword>
<keyword evidence="5" id="KW-0004">4Fe-4S</keyword>
<evidence type="ECO:0000256" key="11">
    <source>
        <dbReference type="ARBA" id="ARBA00023204"/>
    </source>
</evidence>
<evidence type="ECO:0000256" key="8">
    <source>
        <dbReference type="ARBA" id="ARBA00022801"/>
    </source>
</evidence>
<comment type="similarity">
    <text evidence="2">Belongs to the uracil-DNA glycosylase (UDG) superfamily. Type 4 (UDGa) family.</text>
</comment>
<organism evidence="13 14">
    <name type="scientific">Desulfuromusa kysingii</name>
    <dbReference type="NCBI Taxonomy" id="37625"/>
    <lineage>
        <taxon>Bacteria</taxon>
        <taxon>Pseudomonadati</taxon>
        <taxon>Thermodesulfobacteriota</taxon>
        <taxon>Desulfuromonadia</taxon>
        <taxon>Desulfuromonadales</taxon>
        <taxon>Geopsychrobacteraceae</taxon>
        <taxon>Desulfuromusa</taxon>
    </lineage>
</organism>
<dbReference type="InterPro" id="IPR036895">
    <property type="entry name" value="Uracil-DNA_glycosylase-like_sf"/>
</dbReference>
<dbReference type="AlphaFoldDB" id="A0A1H4BGY5"/>
<dbReference type="InterPro" id="IPR005122">
    <property type="entry name" value="Uracil-DNA_glycosylase-like"/>
</dbReference>
<keyword evidence="6" id="KW-0479">Metal-binding</keyword>
<dbReference type="GO" id="GO:0004844">
    <property type="term" value="F:uracil DNA N-glycosylase activity"/>
    <property type="evidence" value="ECO:0007669"/>
    <property type="project" value="UniProtKB-EC"/>
</dbReference>
<dbReference type="SMART" id="SM00987">
    <property type="entry name" value="UreE_C"/>
    <property type="match status" value="1"/>
</dbReference>
<evidence type="ECO:0000256" key="3">
    <source>
        <dbReference type="ARBA" id="ARBA00012030"/>
    </source>
</evidence>
<dbReference type="NCBIfam" id="TIGR00758">
    <property type="entry name" value="UDG_fam4"/>
    <property type="match status" value="1"/>
</dbReference>
<keyword evidence="11" id="KW-0234">DNA repair</keyword>
<sequence>MSNELYHKCHEAISQGRAILEDLQQWDFETIIQYPQAEPQSTASHLSTTAMPSTEKTTLAEMESGLKGCSLCSLAKQRKNIVFGAGNPRARVVLVGEAPGREEDEQGIPFIGEAGKLLDKILLAMKLSREEVYICNVLKCHPPGNRDPQPDEISACEPFLKQQLALIKPELIITLGRFAAQELLKTTQPIGKLRGQWHEYEGIPLMPTFHPAYLLRNPSGKRPVWEDMKKVMQRLG</sequence>
<dbReference type="EC" id="3.2.2.27" evidence="3"/>
<dbReference type="GO" id="GO:0051539">
    <property type="term" value="F:4 iron, 4 sulfur cluster binding"/>
    <property type="evidence" value="ECO:0007669"/>
    <property type="project" value="UniProtKB-KW"/>
</dbReference>
<evidence type="ECO:0000256" key="5">
    <source>
        <dbReference type="ARBA" id="ARBA00022485"/>
    </source>
</evidence>
<keyword evidence="7" id="KW-0227">DNA damage</keyword>
<dbReference type="Proteomes" id="UP000199409">
    <property type="component" value="Unassembled WGS sequence"/>
</dbReference>
<name>A0A1H4BGY5_9BACT</name>
<evidence type="ECO:0000256" key="2">
    <source>
        <dbReference type="ARBA" id="ARBA00006521"/>
    </source>
</evidence>
<dbReference type="CDD" id="cd10030">
    <property type="entry name" value="UDG-F4_TTUDGA_SPO1dp_like"/>
    <property type="match status" value="1"/>
</dbReference>
<dbReference type="Gene3D" id="3.40.470.10">
    <property type="entry name" value="Uracil-DNA glycosylase-like domain"/>
    <property type="match status" value="1"/>
</dbReference>
<accession>A0A1H4BGY5</accession>
<evidence type="ECO:0000256" key="1">
    <source>
        <dbReference type="ARBA" id="ARBA00001400"/>
    </source>
</evidence>
<evidence type="ECO:0000256" key="10">
    <source>
        <dbReference type="ARBA" id="ARBA00023014"/>
    </source>
</evidence>
<comment type="catalytic activity">
    <reaction evidence="1">
        <text>Hydrolyzes single-stranded DNA or mismatched double-stranded DNA and polynucleotides, releasing free uracil.</text>
        <dbReference type="EC" id="3.2.2.27"/>
    </reaction>
</comment>
<evidence type="ECO:0000256" key="7">
    <source>
        <dbReference type="ARBA" id="ARBA00022763"/>
    </source>
</evidence>
<evidence type="ECO:0000313" key="13">
    <source>
        <dbReference type="EMBL" id="SEA47062.1"/>
    </source>
</evidence>
<dbReference type="SMART" id="SM00986">
    <property type="entry name" value="UDG"/>
    <property type="match status" value="1"/>
</dbReference>
<dbReference type="GO" id="GO:0006281">
    <property type="term" value="P:DNA repair"/>
    <property type="evidence" value="ECO:0007669"/>
    <property type="project" value="UniProtKB-KW"/>
</dbReference>
<gene>
    <name evidence="13" type="ORF">SAMN05660420_02189</name>
</gene>
<dbReference type="STRING" id="37625.SAMN05660420_02189"/>
<dbReference type="InterPro" id="IPR005273">
    <property type="entry name" value="Ura-DNA_glyco_family4"/>
</dbReference>
<dbReference type="Pfam" id="PF03167">
    <property type="entry name" value="UDG"/>
    <property type="match status" value="1"/>
</dbReference>
<evidence type="ECO:0000259" key="12">
    <source>
        <dbReference type="SMART" id="SM00986"/>
    </source>
</evidence>
<evidence type="ECO:0000256" key="9">
    <source>
        <dbReference type="ARBA" id="ARBA00023004"/>
    </source>
</evidence>
<keyword evidence="14" id="KW-1185">Reference proteome</keyword>
<dbReference type="RefSeq" id="WP_092348160.1">
    <property type="nucleotide sequence ID" value="NZ_FNQN01000006.1"/>
</dbReference>
<dbReference type="PANTHER" id="PTHR33693">
    <property type="entry name" value="TYPE-5 URACIL-DNA GLYCOSYLASE"/>
    <property type="match status" value="1"/>
</dbReference>
<protein>
    <recommendedName>
        <fullName evidence="4">Type-4 uracil-DNA glycosylase</fullName>
        <ecNumber evidence="3">3.2.2.27</ecNumber>
    </recommendedName>
</protein>
<reference evidence="13 14" key="1">
    <citation type="submission" date="2016-10" db="EMBL/GenBank/DDBJ databases">
        <authorList>
            <person name="de Groot N.N."/>
        </authorList>
    </citation>
    <scope>NUCLEOTIDE SEQUENCE [LARGE SCALE GENOMIC DNA]</scope>
    <source>
        <strain evidence="13 14">DSM 7343</strain>
    </source>
</reference>
<dbReference type="EMBL" id="FNQN01000006">
    <property type="protein sequence ID" value="SEA47062.1"/>
    <property type="molecule type" value="Genomic_DNA"/>
</dbReference>
<dbReference type="InterPro" id="IPR051536">
    <property type="entry name" value="UDG_Type-4/5"/>
</dbReference>
<keyword evidence="8" id="KW-0378">Hydrolase</keyword>
<evidence type="ECO:0000256" key="6">
    <source>
        <dbReference type="ARBA" id="ARBA00022723"/>
    </source>
</evidence>
<dbReference type="GO" id="GO:0046872">
    <property type="term" value="F:metal ion binding"/>
    <property type="evidence" value="ECO:0007669"/>
    <property type="project" value="UniProtKB-KW"/>
</dbReference>
<feature type="domain" description="Uracil-DNA glycosylase-like" evidence="12">
    <location>
        <begin position="83"/>
        <end position="229"/>
    </location>
</feature>